<dbReference type="CDD" id="cd11041">
    <property type="entry name" value="CYP503A1-like"/>
    <property type="match status" value="1"/>
</dbReference>
<proteinExistence type="inferred from homology"/>
<dbReference type="PANTHER" id="PTHR46206">
    <property type="entry name" value="CYTOCHROME P450"/>
    <property type="match status" value="1"/>
</dbReference>
<dbReference type="SUPFAM" id="SSF51735">
    <property type="entry name" value="NAD(P)-binding Rossmann-fold domains"/>
    <property type="match status" value="1"/>
</dbReference>
<evidence type="ECO:0000256" key="2">
    <source>
        <dbReference type="ARBA" id="ARBA00010617"/>
    </source>
</evidence>
<comment type="caution">
    <text evidence="7">The sequence shown here is derived from an EMBL/GenBank/DDBJ whole genome shotgun (WGS) entry which is preliminary data.</text>
</comment>
<accession>A0ABR3SLM9</accession>
<dbReference type="PANTHER" id="PTHR46206:SF6">
    <property type="entry name" value="CYTOCHROME P450 MONOOXYGENASE AN1598-RELATED"/>
    <property type="match status" value="1"/>
</dbReference>
<evidence type="ECO:0000256" key="4">
    <source>
        <dbReference type="ARBA" id="ARBA00023002"/>
    </source>
</evidence>
<evidence type="ECO:0000256" key="6">
    <source>
        <dbReference type="ARBA" id="ARBA00023033"/>
    </source>
</evidence>
<keyword evidence="8" id="KW-1185">Reference proteome</keyword>
<evidence type="ECO:0000313" key="7">
    <source>
        <dbReference type="EMBL" id="KAL1623911.1"/>
    </source>
</evidence>
<dbReference type="InterPro" id="IPR002347">
    <property type="entry name" value="SDR_fam"/>
</dbReference>
<evidence type="ECO:0008006" key="9">
    <source>
        <dbReference type="Google" id="ProtNLM"/>
    </source>
</evidence>
<dbReference type="EMBL" id="JAJVDC020000114">
    <property type="protein sequence ID" value="KAL1623911.1"/>
    <property type="molecule type" value="Genomic_DNA"/>
</dbReference>
<dbReference type="InterPro" id="IPR036396">
    <property type="entry name" value="Cyt_P450_sf"/>
</dbReference>
<keyword evidence="3" id="KW-0479">Metal-binding</keyword>
<keyword evidence="4" id="KW-0560">Oxidoreductase</keyword>
<organism evidence="7 8">
    <name type="scientific">Neofusicoccum ribis</name>
    <dbReference type="NCBI Taxonomy" id="45134"/>
    <lineage>
        <taxon>Eukaryota</taxon>
        <taxon>Fungi</taxon>
        <taxon>Dikarya</taxon>
        <taxon>Ascomycota</taxon>
        <taxon>Pezizomycotina</taxon>
        <taxon>Dothideomycetes</taxon>
        <taxon>Dothideomycetes incertae sedis</taxon>
        <taxon>Botryosphaeriales</taxon>
        <taxon>Botryosphaeriaceae</taxon>
        <taxon>Neofusicoccum</taxon>
    </lineage>
</organism>
<keyword evidence="5" id="KW-0408">Iron</keyword>
<protein>
    <recommendedName>
        <fullName evidence="9">Cytochrome P450</fullName>
    </recommendedName>
</protein>
<dbReference type="InterPro" id="IPR036291">
    <property type="entry name" value="NAD(P)-bd_dom_sf"/>
</dbReference>
<dbReference type="InterPro" id="IPR001128">
    <property type="entry name" value="Cyt_P450"/>
</dbReference>
<reference evidence="7 8" key="1">
    <citation type="submission" date="2024-02" db="EMBL/GenBank/DDBJ databases">
        <title>De novo assembly and annotation of 12 fungi associated with fruit tree decline syndrome in Ontario, Canada.</title>
        <authorList>
            <person name="Sulman M."/>
            <person name="Ellouze W."/>
            <person name="Ilyukhin E."/>
        </authorList>
    </citation>
    <scope>NUCLEOTIDE SEQUENCE [LARGE SCALE GENOMIC DNA]</scope>
    <source>
        <strain evidence="7 8">M1-105</strain>
    </source>
</reference>
<keyword evidence="6" id="KW-0503">Monooxygenase</keyword>
<dbReference type="Gene3D" id="3.40.50.720">
    <property type="entry name" value="NAD(P)-binding Rossmann-like Domain"/>
    <property type="match status" value="1"/>
</dbReference>
<sequence length="640" mass="69270">MSCSDADTGQMFSGRYTTVGVKWHLHPNVVKTTFNASLTSIMPAVEDEIHHAFGALFPDCKDWTPILVADTFTAIISRASNRMLGGKALSRNDEWTATSINFTADTWLASQRLKRYPAFLQPLAQYWIPEMAQVRRHGAVARRVIAPLIKERLAAGKAPLDLLQMLWDGARGKDKTPEFMAYTALAISFAAIRTSSSVPTHLVYDLCARPEYIEPLRAEIEQMLEEEGGRFTKAGLNRLVKLDSFMKESQRFNPLSFLTFGRLVHNDLALHDGVTIPAGTMVGIPAYAISQDPQLYPSPATFDGFRFVDRGSAQFVTTNAANLSWGYGKHACSGRFFAAGEIKMIVAHFLRHYDFRLAGAGADAKDRPANIAFELQNMADPTVQVETVLITGCSEGGIGFALAKEFQARGLHVFATARSPAKMAALEHLPNVTLLPLDVCSPASIAAAVAAVSAKTGGTLDFLVNNSGSQYVMPVLDVDLVQAKAMYEVNVWGVVAVTQAFAPLVIAARGSIANMASIAGLIEALRLELQPFGVRVVTVITGSVESNIFANAPEHHLPAGSRYARAEKEVAARATGSDVDQHSKREDFARALVADIVGGASGKVYRGKMSTLVKLVTAYMPTFVIDRLSAHGTGLEKVGH</sequence>
<evidence type="ECO:0000313" key="8">
    <source>
        <dbReference type="Proteomes" id="UP001521116"/>
    </source>
</evidence>
<dbReference type="Gene3D" id="1.10.630.10">
    <property type="entry name" value="Cytochrome P450"/>
    <property type="match status" value="1"/>
</dbReference>
<dbReference type="Pfam" id="PF00067">
    <property type="entry name" value="p450"/>
    <property type="match status" value="1"/>
</dbReference>
<comment type="cofactor">
    <cofactor evidence="1">
        <name>heme</name>
        <dbReference type="ChEBI" id="CHEBI:30413"/>
    </cofactor>
</comment>
<comment type="similarity">
    <text evidence="2">Belongs to the cytochrome P450 family.</text>
</comment>
<gene>
    <name evidence="7" type="ORF">SLS56_008106</name>
</gene>
<evidence type="ECO:0000256" key="5">
    <source>
        <dbReference type="ARBA" id="ARBA00023004"/>
    </source>
</evidence>
<dbReference type="PRINTS" id="PR00081">
    <property type="entry name" value="GDHRDH"/>
</dbReference>
<dbReference type="Proteomes" id="UP001521116">
    <property type="component" value="Unassembled WGS sequence"/>
</dbReference>
<dbReference type="Pfam" id="PF00106">
    <property type="entry name" value="adh_short"/>
    <property type="match status" value="1"/>
</dbReference>
<evidence type="ECO:0000256" key="1">
    <source>
        <dbReference type="ARBA" id="ARBA00001971"/>
    </source>
</evidence>
<evidence type="ECO:0000256" key="3">
    <source>
        <dbReference type="ARBA" id="ARBA00022723"/>
    </source>
</evidence>
<name>A0ABR3SLM9_9PEZI</name>
<dbReference type="SUPFAM" id="SSF48264">
    <property type="entry name" value="Cytochrome P450"/>
    <property type="match status" value="1"/>
</dbReference>